<dbReference type="Proteomes" id="UP000722485">
    <property type="component" value="Unassembled WGS sequence"/>
</dbReference>
<dbReference type="Pfam" id="PF06985">
    <property type="entry name" value="HET"/>
    <property type="match status" value="1"/>
</dbReference>
<evidence type="ECO:0000313" key="4">
    <source>
        <dbReference type="Proteomes" id="UP000722485"/>
    </source>
</evidence>
<accession>A0A9P5LDS7</accession>
<dbReference type="PANTHER" id="PTHR24148:SF64">
    <property type="entry name" value="HETEROKARYON INCOMPATIBILITY DOMAIN-CONTAINING PROTEIN"/>
    <property type="match status" value="1"/>
</dbReference>
<feature type="region of interest" description="Disordered" evidence="1">
    <location>
        <begin position="1"/>
        <end position="130"/>
    </location>
</feature>
<dbReference type="EMBL" id="JAANBB010000264">
    <property type="protein sequence ID" value="KAF7545229.1"/>
    <property type="molecule type" value="Genomic_DNA"/>
</dbReference>
<feature type="region of interest" description="Disordered" evidence="1">
    <location>
        <begin position="181"/>
        <end position="265"/>
    </location>
</feature>
<feature type="compositionally biased region" description="Polar residues" evidence="1">
    <location>
        <begin position="1"/>
        <end position="10"/>
    </location>
</feature>
<dbReference type="InterPro" id="IPR010730">
    <property type="entry name" value="HET"/>
</dbReference>
<dbReference type="InterPro" id="IPR052895">
    <property type="entry name" value="HetReg/Transcr_Mod"/>
</dbReference>
<name>A0A9P5LDS7_9HYPO</name>
<organism evidence="3 4">
    <name type="scientific">Cylindrodendrum hubeiense</name>
    <dbReference type="NCBI Taxonomy" id="595255"/>
    <lineage>
        <taxon>Eukaryota</taxon>
        <taxon>Fungi</taxon>
        <taxon>Dikarya</taxon>
        <taxon>Ascomycota</taxon>
        <taxon>Pezizomycotina</taxon>
        <taxon>Sordariomycetes</taxon>
        <taxon>Hypocreomycetidae</taxon>
        <taxon>Hypocreales</taxon>
        <taxon>Nectriaceae</taxon>
        <taxon>Cylindrodendrum</taxon>
    </lineage>
</organism>
<keyword evidence="4" id="KW-1185">Reference proteome</keyword>
<feature type="domain" description="Heterokaryon incompatibility" evidence="2">
    <location>
        <begin position="318"/>
        <end position="423"/>
    </location>
</feature>
<reference evidence="3" key="1">
    <citation type="submission" date="2020-03" db="EMBL/GenBank/DDBJ databases">
        <title>Draft Genome Sequence of Cylindrodendrum hubeiense.</title>
        <authorList>
            <person name="Buettner E."/>
            <person name="Kellner H."/>
        </authorList>
    </citation>
    <scope>NUCLEOTIDE SEQUENCE</scope>
    <source>
        <strain evidence="3">IHI 201604</strain>
    </source>
</reference>
<sequence length="469" mass="53892">MSTPEENQTPAVLEDETQQLQRVRQRHQEQLQQMQQELQKKQQEQMLELQQMQQEQMQEQQHLREHPQKQQHLSQLRSQHQSPWGSETFREQASKWQTPWMDSSRSRALPTHTSPPNPSQPIQSAWSSERFRDRVAGCQAPWMDPSRSRMMPTSLAPVLSALGNQSQLPPVSVFRFDVNGSRPPWMDSSRSGLTGIDTAPVSHASRNRRKRPQSDWESEHFRGTVSSPKAPWMGSSRPTTNTIGTAPRNLPSGTSPRLKDTPIANTPSCIENPTFHPYIYRALPGPAECRILRLLPGRTDDPIKVEVIYATLDAIFKYSAMSRLRHGNEPRMVWADAACINQNDEDEKGRQVRLMRLIFQKASKVIIWLGQDETDSAKLAFALINQIYQKNFQHVPPPDHPTWVKMCALFNTQWFWRLWCLQEVALASTAEVMWGSGKNYSMGTTWICCCVDSLRAGARTPTRRTDWYL</sequence>
<evidence type="ECO:0000313" key="3">
    <source>
        <dbReference type="EMBL" id="KAF7545229.1"/>
    </source>
</evidence>
<proteinExistence type="predicted"/>
<feature type="compositionally biased region" description="Polar residues" evidence="1">
    <location>
        <begin position="94"/>
        <end position="103"/>
    </location>
</feature>
<evidence type="ECO:0000259" key="2">
    <source>
        <dbReference type="Pfam" id="PF06985"/>
    </source>
</evidence>
<protein>
    <recommendedName>
        <fullName evidence="2">Heterokaryon incompatibility domain-containing protein</fullName>
    </recommendedName>
</protein>
<dbReference type="PANTHER" id="PTHR24148">
    <property type="entry name" value="ANKYRIN REPEAT DOMAIN-CONTAINING PROTEIN 39 HOMOLOG-RELATED"/>
    <property type="match status" value="1"/>
</dbReference>
<dbReference type="OrthoDB" id="2288928at2759"/>
<gene>
    <name evidence="3" type="ORF">G7Z17_g9335</name>
</gene>
<feature type="compositionally biased region" description="Basic and acidic residues" evidence="1">
    <location>
        <begin position="212"/>
        <end position="222"/>
    </location>
</feature>
<dbReference type="AlphaFoldDB" id="A0A9P5LDS7"/>
<comment type="caution">
    <text evidence="3">The sequence shown here is derived from an EMBL/GenBank/DDBJ whole genome shotgun (WGS) entry which is preliminary data.</text>
</comment>
<evidence type="ECO:0000256" key="1">
    <source>
        <dbReference type="SAM" id="MobiDB-lite"/>
    </source>
</evidence>
<feature type="compositionally biased region" description="Low complexity" evidence="1">
    <location>
        <begin position="44"/>
        <end position="60"/>
    </location>
</feature>
<feature type="compositionally biased region" description="Low complexity" evidence="1">
    <location>
        <begin position="70"/>
        <end position="82"/>
    </location>
</feature>